<dbReference type="InterPro" id="IPR012349">
    <property type="entry name" value="Split_barrel_FMN-bd"/>
</dbReference>
<protein>
    <recommendedName>
        <fullName evidence="3">Flavin reductase like domain-containing protein</fullName>
    </recommendedName>
</protein>
<dbReference type="RefSeq" id="WP_189988908.1">
    <property type="nucleotide sequence ID" value="NZ_BMZS01000004.1"/>
</dbReference>
<dbReference type="Pfam" id="PF01613">
    <property type="entry name" value="Flavin_Reduct"/>
    <property type="match status" value="1"/>
</dbReference>
<dbReference type="GO" id="GO:0042602">
    <property type="term" value="F:riboflavin reductase (NADPH) activity"/>
    <property type="evidence" value="ECO:0007669"/>
    <property type="project" value="TreeGrafter"/>
</dbReference>
<sequence length="158" mass="16631">MSIDPSAFRAVLGRYATGVTIVTTRTPEGRPTGLTVNSFTSVSLEPPLVLFCLDRAAGSGPAFAASDCFAVNILAAGQASVSARFADPVAARFVNDGTTIWETGAPILHDALAALDCRVHARHEGGDHVILVGRVLRAEVLRDGPPLVYWRGTYQGLA</sequence>
<dbReference type="Proteomes" id="UP000630353">
    <property type="component" value="Unassembled WGS sequence"/>
</dbReference>
<dbReference type="SUPFAM" id="SSF50475">
    <property type="entry name" value="FMN-binding split barrel"/>
    <property type="match status" value="1"/>
</dbReference>
<reference evidence="4" key="2">
    <citation type="submission" date="2020-09" db="EMBL/GenBank/DDBJ databases">
        <authorList>
            <person name="Sun Q."/>
            <person name="Kim S."/>
        </authorList>
    </citation>
    <scope>NUCLEOTIDE SEQUENCE</scope>
    <source>
        <strain evidence="4">KCTC 42651</strain>
    </source>
</reference>
<dbReference type="InterPro" id="IPR002563">
    <property type="entry name" value="Flavin_Rdtase-like_dom"/>
</dbReference>
<evidence type="ECO:0000256" key="2">
    <source>
        <dbReference type="ARBA" id="ARBA00023002"/>
    </source>
</evidence>
<evidence type="ECO:0000313" key="4">
    <source>
        <dbReference type="EMBL" id="GHD48590.1"/>
    </source>
</evidence>
<dbReference type="PANTHER" id="PTHR30466:SF11">
    <property type="entry name" value="FLAVIN-DEPENDENT MONOOXYGENASE, REDUCTASE SUBUNIT HSAB"/>
    <property type="match status" value="1"/>
</dbReference>
<feature type="domain" description="Flavin reductase like" evidence="3">
    <location>
        <begin position="12"/>
        <end position="156"/>
    </location>
</feature>
<keyword evidence="5" id="KW-1185">Reference proteome</keyword>
<dbReference type="SMART" id="SM00903">
    <property type="entry name" value="Flavin_Reduct"/>
    <property type="match status" value="1"/>
</dbReference>
<dbReference type="AlphaFoldDB" id="A0A919CPQ5"/>
<reference evidence="4" key="1">
    <citation type="journal article" date="2014" name="Int. J. Syst. Evol. Microbiol.">
        <title>Complete genome sequence of Corynebacterium casei LMG S-19264T (=DSM 44701T), isolated from a smear-ripened cheese.</title>
        <authorList>
            <consortium name="US DOE Joint Genome Institute (JGI-PGF)"/>
            <person name="Walter F."/>
            <person name="Albersmeier A."/>
            <person name="Kalinowski J."/>
            <person name="Ruckert C."/>
        </authorList>
    </citation>
    <scope>NUCLEOTIDE SEQUENCE</scope>
    <source>
        <strain evidence="4">KCTC 42651</strain>
    </source>
</reference>
<dbReference type="GO" id="GO:0010181">
    <property type="term" value="F:FMN binding"/>
    <property type="evidence" value="ECO:0007669"/>
    <property type="project" value="InterPro"/>
</dbReference>
<name>A0A919CPQ5_9PROT</name>
<comment type="similarity">
    <text evidence="1">Belongs to the non-flavoprotein flavin reductase family.</text>
</comment>
<proteinExistence type="inferred from homology"/>
<dbReference type="InterPro" id="IPR050268">
    <property type="entry name" value="NADH-dep_flavin_reductase"/>
</dbReference>
<dbReference type="Gene3D" id="2.30.110.10">
    <property type="entry name" value="Electron Transport, Fmn-binding Protein, Chain A"/>
    <property type="match status" value="1"/>
</dbReference>
<accession>A0A919CPQ5</accession>
<organism evidence="4 5">
    <name type="scientific">Thalassobaculum fulvum</name>
    <dbReference type="NCBI Taxonomy" id="1633335"/>
    <lineage>
        <taxon>Bacteria</taxon>
        <taxon>Pseudomonadati</taxon>
        <taxon>Pseudomonadota</taxon>
        <taxon>Alphaproteobacteria</taxon>
        <taxon>Rhodospirillales</taxon>
        <taxon>Thalassobaculaceae</taxon>
        <taxon>Thalassobaculum</taxon>
    </lineage>
</organism>
<keyword evidence="2" id="KW-0560">Oxidoreductase</keyword>
<dbReference type="EMBL" id="BMZS01000004">
    <property type="protein sequence ID" value="GHD48590.1"/>
    <property type="molecule type" value="Genomic_DNA"/>
</dbReference>
<evidence type="ECO:0000256" key="1">
    <source>
        <dbReference type="ARBA" id="ARBA00008898"/>
    </source>
</evidence>
<dbReference type="PANTHER" id="PTHR30466">
    <property type="entry name" value="FLAVIN REDUCTASE"/>
    <property type="match status" value="1"/>
</dbReference>
<evidence type="ECO:0000259" key="3">
    <source>
        <dbReference type="SMART" id="SM00903"/>
    </source>
</evidence>
<evidence type="ECO:0000313" key="5">
    <source>
        <dbReference type="Proteomes" id="UP000630353"/>
    </source>
</evidence>
<comment type="caution">
    <text evidence="4">The sequence shown here is derived from an EMBL/GenBank/DDBJ whole genome shotgun (WGS) entry which is preliminary data.</text>
</comment>
<gene>
    <name evidence="4" type="ORF">GCM10017083_19850</name>
</gene>